<evidence type="ECO:0000313" key="2">
    <source>
        <dbReference type="Proteomes" id="UP001234297"/>
    </source>
</evidence>
<evidence type="ECO:0000313" key="1">
    <source>
        <dbReference type="EMBL" id="KAJ8645292.1"/>
    </source>
</evidence>
<dbReference type="Proteomes" id="UP001234297">
    <property type="component" value="Chromosome 2"/>
</dbReference>
<accession>A0ACC2MHV5</accession>
<protein>
    <submittedName>
        <fullName evidence="1">Uncharacterized protein</fullName>
    </submittedName>
</protein>
<name>A0ACC2MHV5_PERAE</name>
<comment type="caution">
    <text evidence="1">The sequence shown here is derived from an EMBL/GenBank/DDBJ whole genome shotgun (WGS) entry which is preliminary data.</text>
</comment>
<organism evidence="1 2">
    <name type="scientific">Persea americana</name>
    <name type="common">Avocado</name>
    <dbReference type="NCBI Taxonomy" id="3435"/>
    <lineage>
        <taxon>Eukaryota</taxon>
        <taxon>Viridiplantae</taxon>
        <taxon>Streptophyta</taxon>
        <taxon>Embryophyta</taxon>
        <taxon>Tracheophyta</taxon>
        <taxon>Spermatophyta</taxon>
        <taxon>Magnoliopsida</taxon>
        <taxon>Magnoliidae</taxon>
        <taxon>Laurales</taxon>
        <taxon>Lauraceae</taxon>
        <taxon>Persea</taxon>
    </lineage>
</organism>
<dbReference type="EMBL" id="CM056810">
    <property type="protein sequence ID" value="KAJ8645292.1"/>
    <property type="molecule type" value="Genomic_DNA"/>
</dbReference>
<keyword evidence="2" id="KW-1185">Reference proteome</keyword>
<gene>
    <name evidence="1" type="ORF">MRB53_007040</name>
</gene>
<reference evidence="1 2" key="1">
    <citation type="journal article" date="2022" name="Hortic Res">
        <title>A haplotype resolved chromosomal level avocado genome allows analysis of novel avocado genes.</title>
        <authorList>
            <person name="Nath O."/>
            <person name="Fletcher S.J."/>
            <person name="Hayward A."/>
            <person name="Shaw L.M."/>
            <person name="Masouleh A.K."/>
            <person name="Furtado A."/>
            <person name="Henry R.J."/>
            <person name="Mitter N."/>
        </authorList>
    </citation>
    <scope>NUCLEOTIDE SEQUENCE [LARGE SCALE GENOMIC DNA]</scope>
    <source>
        <strain evidence="2">cv. Hass</strain>
    </source>
</reference>
<proteinExistence type="predicted"/>
<sequence length="312" mass="35908">MVSTLPTDRTRAAIDETTRALDIEARVICFRAADLLGEQPRVVMDESEEEMEAPIIPVGEGPSSWAPTATERSTNNVVLTPIPETPDNASFELTPSPVLLKQQKRCIRMMLTGVTQTIIACKLDQLFNCRLVVDNIFSMNWAPLNIRPLKMAFDELFVYLENLKEFHSQNPTTLFEQEVEERLVRLRAQLESQRQELDAPIVAQNETLASLDKLRDIIEKTRLVLVDLEQQYIFQQQRLGEQSSRLEACQYSFSIIEKELKEFEAMLNEWLGADWQQKDKAFLVKKYLAAKQAMVKRRMDGFNVKCQAFFNN</sequence>